<protein>
    <recommendedName>
        <fullName evidence="1">NAD/GMP synthase domain-containing protein</fullName>
    </recommendedName>
</protein>
<dbReference type="InterPro" id="IPR022310">
    <property type="entry name" value="NAD/GMP_synthase"/>
</dbReference>
<dbReference type="InterPro" id="IPR005232">
    <property type="entry name" value="LarE"/>
</dbReference>
<dbReference type="GO" id="GO:0006163">
    <property type="term" value="P:purine nucleotide metabolic process"/>
    <property type="evidence" value="ECO:0007669"/>
    <property type="project" value="UniProtKB-ARBA"/>
</dbReference>
<dbReference type="InterPro" id="IPR014729">
    <property type="entry name" value="Rossmann-like_a/b/a_fold"/>
</dbReference>
<dbReference type="NCBIfam" id="TIGR00268">
    <property type="entry name" value="ATP-dependent sacrificial sulfur transferase LarE"/>
    <property type="match status" value="1"/>
</dbReference>
<sequence>MDKSRAILRSLESVVVAFSAGVDSTFLLALAVETLGAENVLAAMGISPSLARRERQAGRNLAHQLGAELVEIETGELADPNYSANPPDRCFYCKSDLFGRLTKLAAERGFRAVVSGANADDTGDFRPGLKAGKALGVRSPLLEAGLTKNDIRAASRAMHLPTWNKPAMACLASRVPYGRKVTEEVLGQIESAEDALKGLGFAQCRVRDHFPVARIEITTDDIPVVVELRRQIVEALKAVGYTYVTLDLEGFRSGSMNDVLPVSTTRSDLASS</sequence>
<dbReference type="PANTHER" id="PTHR43169">
    <property type="entry name" value="EXSB FAMILY PROTEIN"/>
    <property type="match status" value="1"/>
</dbReference>
<dbReference type="CDD" id="cd01990">
    <property type="entry name" value="LarE-like"/>
    <property type="match status" value="1"/>
</dbReference>
<comment type="caution">
    <text evidence="2">The sequence shown here is derived from an EMBL/GenBank/DDBJ whole genome shotgun (WGS) entry which is preliminary data.</text>
</comment>
<dbReference type="SUPFAM" id="SSF52402">
    <property type="entry name" value="Adenine nucleotide alpha hydrolases-like"/>
    <property type="match status" value="1"/>
</dbReference>
<organism evidence="2">
    <name type="scientific">marine sediment metagenome</name>
    <dbReference type="NCBI Taxonomy" id="412755"/>
    <lineage>
        <taxon>unclassified sequences</taxon>
        <taxon>metagenomes</taxon>
        <taxon>ecological metagenomes</taxon>
    </lineage>
</organism>
<feature type="domain" description="NAD/GMP synthase" evidence="1">
    <location>
        <begin position="11"/>
        <end position="74"/>
    </location>
</feature>
<dbReference type="PIRSF" id="PIRSF006661">
    <property type="entry name" value="PP-lp_UCP006661"/>
    <property type="match status" value="1"/>
</dbReference>
<dbReference type="Gene3D" id="3.40.50.620">
    <property type="entry name" value="HUPs"/>
    <property type="match status" value="1"/>
</dbReference>
<dbReference type="EMBL" id="LAZR01029226">
    <property type="protein sequence ID" value="KKL60213.1"/>
    <property type="molecule type" value="Genomic_DNA"/>
</dbReference>
<gene>
    <name evidence="2" type="ORF">LCGC14_2207570</name>
</gene>
<dbReference type="PANTHER" id="PTHR43169:SF2">
    <property type="entry name" value="NAD_GMP SYNTHASE DOMAIN-CONTAINING PROTEIN"/>
    <property type="match status" value="1"/>
</dbReference>
<dbReference type="InterPro" id="IPR052188">
    <property type="entry name" value="Ni-pincer_cofactor_biosynth"/>
</dbReference>
<name>A0A0F9DEM8_9ZZZZ</name>
<reference evidence="2" key="1">
    <citation type="journal article" date="2015" name="Nature">
        <title>Complex archaea that bridge the gap between prokaryotes and eukaryotes.</title>
        <authorList>
            <person name="Spang A."/>
            <person name="Saw J.H."/>
            <person name="Jorgensen S.L."/>
            <person name="Zaremba-Niedzwiedzka K."/>
            <person name="Martijn J."/>
            <person name="Lind A.E."/>
            <person name="van Eijk R."/>
            <person name="Schleper C."/>
            <person name="Guy L."/>
            <person name="Ettema T.J."/>
        </authorList>
    </citation>
    <scope>NUCLEOTIDE SEQUENCE</scope>
</reference>
<proteinExistence type="predicted"/>
<accession>A0A0F9DEM8</accession>
<dbReference type="AlphaFoldDB" id="A0A0F9DEM8"/>
<evidence type="ECO:0000313" key="2">
    <source>
        <dbReference type="EMBL" id="KKL60213.1"/>
    </source>
</evidence>
<evidence type="ECO:0000259" key="1">
    <source>
        <dbReference type="Pfam" id="PF02540"/>
    </source>
</evidence>
<dbReference type="GO" id="GO:0016783">
    <property type="term" value="F:sulfurtransferase activity"/>
    <property type="evidence" value="ECO:0007669"/>
    <property type="project" value="InterPro"/>
</dbReference>
<dbReference type="Pfam" id="PF02540">
    <property type="entry name" value="NAD_synthase"/>
    <property type="match status" value="1"/>
</dbReference>